<feature type="domain" description="Glycosyl transferase family 51" evidence="13">
    <location>
        <begin position="143"/>
        <end position="256"/>
    </location>
</feature>
<dbReference type="GO" id="GO:0016763">
    <property type="term" value="F:pentosyltransferase activity"/>
    <property type="evidence" value="ECO:0007669"/>
    <property type="project" value="InterPro"/>
</dbReference>
<keyword evidence="8 11" id="KW-1133">Transmembrane helix</keyword>
<dbReference type="GO" id="GO:0008955">
    <property type="term" value="F:peptidoglycan glycosyltransferase activity"/>
    <property type="evidence" value="ECO:0007669"/>
    <property type="project" value="UniProtKB-UniRule"/>
</dbReference>
<evidence type="ECO:0000256" key="2">
    <source>
        <dbReference type="ARBA" id="ARBA00022519"/>
    </source>
</evidence>
<dbReference type="KEGG" id="cpis:HS961_21805"/>
<keyword evidence="4 11" id="KW-0808">Transferase</keyword>
<dbReference type="UniPathway" id="UPA00219"/>
<dbReference type="EC" id="2.4.99.28" evidence="11"/>
<dbReference type="SUPFAM" id="SSF53955">
    <property type="entry name" value="Lysozyme-like"/>
    <property type="match status" value="2"/>
</dbReference>
<evidence type="ECO:0000313" key="14">
    <source>
        <dbReference type="EMBL" id="QMV75271.1"/>
    </source>
</evidence>
<evidence type="ECO:0000256" key="6">
    <source>
        <dbReference type="ARBA" id="ARBA00022960"/>
    </source>
</evidence>
<evidence type="ECO:0000256" key="5">
    <source>
        <dbReference type="ARBA" id="ARBA00022692"/>
    </source>
</evidence>
<dbReference type="Proteomes" id="UP000515240">
    <property type="component" value="Chromosome"/>
</dbReference>
<sequence>MKAIARWIGWVLLLALGLQLFFIARIAVMARIDPASTAFERSEAWRQVRHDGRLHWRQQWRDYPQMSDQLKRAVVASEDDDFINHDGVLWDAIEKARARNAKAVERAEQRKEKALERAQAQAEKRGEAFDPNTVQDGPPVKLMGGSTITQQLAKNLLLSSERSLLRKGQELVLTYTLEALLSKQRILELYLNHAEWGDGVFGAEAAAQRYFGKSAAQLSGYEAARLAVMLPNPKGAEKNPQSAYLNRRTATIAARMRYAEIP</sequence>
<keyword evidence="2 11" id="KW-0997">Cell inner membrane</keyword>
<keyword evidence="12" id="KW-0175">Coiled coil</keyword>
<dbReference type="InterPro" id="IPR036950">
    <property type="entry name" value="PBP_transglycosylase"/>
</dbReference>
<keyword evidence="9 11" id="KW-0472">Membrane</keyword>
<dbReference type="Pfam" id="PF00912">
    <property type="entry name" value="Transgly"/>
    <property type="match status" value="2"/>
</dbReference>
<evidence type="ECO:0000259" key="13">
    <source>
        <dbReference type="Pfam" id="PF00912"/>
    </source>
</evidence>
<evidence type="ECO:0000256" key="7">
    <source>
        <dbReference type="ARBA" id="ARBA00022984"/>
    </source>
</evidence>
<comment type="pathway">
    <text evidence="11">Cell wall biogenesis; peptidoglycan biosynthesis.</text>
</comment>
<evidence type="ECO:0000313" key="15">
    <source>
        <dbReference type="Proteomes" id="UP000515240"/>
    </source>
</evidence>
<accession>A0A7G5EMP6</accession>
<comment type="catalytic activity">
    <reaction evidence="11">
        <text>[GlcNAc-(1-&gt;4)-Mur2Ac(oyl-L-Ala-gamma-D-Glu-L-Lys-D-Ala-D-Ala)](n)-di-trans,octa-cis-undecaprenyl diphosphate + beta-D-GlcNAc-(1-&gt;4)-Mur2Ac(oyl-L-Ala-gamma-D-Glu-L-Lys-D-Ala-D-Ala)-di-trans,octa-cis-undecaprenyl diphosphate = [GlcNAc-(1-&gt;4)-Mur2Ac(oyl-L-Ala-gamma-D-Glu-L-Lys-D-Ala-D-Ala)](n+1)-di-trans,octa-cis-undecaprenyl diphosphate + di-trans,octa-cis-undecaprenyl diphosphate + H(+)</text>
        <dbReference type="Rhea" id="RHEA:23708"/>
        <dbReference type="Rhea" id="RHEA-COMP:9602"/>
        <dbReference type="Rhea" id="RHEA-COMP:9603"/>
        <dbReference type="ChEBI" id="CHEBI:15378"/>
        <dbReference type="ChEBI" id="CHEBI:58405"/>
        <dbReference type="ChEBI" id="CHEBI:60033"/>
        <dbReference type="ChEBI" id="CHEBI:78435"/>
        <dbReference type="EC" id="2.4.99.28"/>
    </reaction>
</comment>
<organism evidence="14 15">
    <name type="scientific">Comamonas piscis</name>
    <dbReference type="NCBI Taxonomy" id="1562974"/>
    <lineage>
        <taxon>Bacteria</taxon>
        <taxon>Pseudomonadati</taxon>
        <taxon>Pseudomonadota</taxon>
        <taxon>Betaproteobacteria</taxon>
        <taxon>Burkholderiales</taxon>
        <taxon>Comamonadaceae</taxon>
        <taxon>Comamonas</taxon>
    </lineage>
</organism>
<gene>
    <name evidence="11" type="primary">mtgA</name>
    <name evidence="14" type="ORF">HS961_21805</name>
</gene>
<keyword evidence="6 11" id="KW-0133">Cell shape</keyword>
<dbReference type="GO" id="GO:0009252">
    <property type="term" value="P:peptidoglycan biosynthetic process"/>
    <property type="evidence" value="ECO:0007669"/>
    <property type="project" value="UniProtKB-UniRule"/>
</dbReference>
<evidence type="ECO:0000256" key="3">
    <source>
        <dbReference type="ARBA" id="ARBA00022676"/>
    </source>
</evidence>
<dbReference type="AlphaFoldDB" id="A0A7G5EMP6"/>
<evidence type="ECO:0000256" key="9">
    <source>
        <dbReference type="ARBA" id="ARBA00023136"/>
    </source>
</evidence>
<protein>
    <recommendedName>
        <fullName evidence="11">Biosynthetic peptidoglycan transglycosylase</fullName>
        <ecNumber evidence="11">2.4.99.28</ecNumber>
    </recommendedName>
    <alternativeName>
        <fullName evidence="11">Glycan polymerase</fullName>
    </alternativeName>
    <alternativeName>
        <fullName evidence="11">Peptidoglycan glycosyltransferase MtgA</fullName>
        <shortName evidence="11">PGT</shortName>
    </alternativeName>
</protein>
<keyword evidence="10 11" id="KW-0961">Cell wall biogenesis/degradation</keyword>
<keyword evidence="3 11" id="KW-0328">Glycosyltransferase</keyword>
<proteinExistence type="inferred from homology"/>
<dbReference type="GO" id="GO:0071555">
    <property type="term" value="P:cell wall organization"/>
    <property type="evidence" value="ECO:0007669"/>
    <property type="project" value="UniProtKB-KW"/>
</dbReference>
<name>A0A7G5EMP6_9BURK</name>
<keyword evidence="7 11" id="KW-0573">Peptidoglycan synthesis</keyword>
<comment type="similarity">
    <text evidence="11">Belongs to the glycosyltransferase 51 family.</text>
</comment>
<keyword evidence="5 11" id="KW-0812">Transmembrane</keyword>
<evidence type="ECO:0000256" key="12">
    <source>
        <dbReference type="SAM" id="Coils"/>
    </source>
</evidence>
<feature type="coiled-coil region" evidence="12">
    <location>
        <begin position="93"/>
        <end position="125"/>
    </location>
</feature>
<dbReference type="EMBL" id="CP058554">
    <property type="protein sequence ID" value="QMV75271.1"/>
    <property type="molecule type" value="Genomic_DNA"/>
</dbReference>
<dbReference type="Gene3D" id="1.10.3810.10">
    <property type="entry name" value="Biosynthetic peptidoglycan transglycosylase-like"/>
    <property type="match status" value="1"/>
</dbReference>
<keyword evidence="1 11" id="KW-1003">Cell membrane</keyword>
<evidence type="ECO:0000256" key="11">
    <source>
        <dbReference type="HAMAP-Rule" id="MF_00766"/>
    </source>
</evidence>
<evidence type="ECO:0000256" key="1">
    <source>
        <dbReference type="ARBA" id="ARBA00022475"/>
    </source>
</evidence>
<evidence type="ECO:0000256" key="8">
    <source>
        <dbReference type="ARBA" id="ARBA00022989"/>
    </source>
</evidence>
<dbReference type="GO" id="GO:0005886">
    <property type="term" value="C:plasma membrane"/>
    <property type="evidence" value="ECO:0007669"/>
    <property type="project" value="UniProtKB-SubCell"/>
</dbReference>
<dbReference type="HAMAP" id="MF_00766">
    <property type="entry name" value="PGT_MtgA"/>
    <property type="match status" value="1"/>
</dbReference>
<comment type="function">
    <text evidence="11">Peptidoglycan polymerase that catalyzes glycan chain elongation from lipid-linked precursors.</text>
</comment>
<dbReference type="GO" id="GO:0009274">
    <property type="term" value="C:peptidoglycan-based cell wall"/>
    <property type="evidence" value="ECO:0007669"/>
    <property type="project" value="InterPro"/>
</dbReference>
<evidence type="ECO:0000256" key="4">
    <source>
        <dbReference type="ARBA" id="ARBA00022679"/>
    </source>
</evidence>
<reference evidence="14 15" key="1">
    <citation type="journal article" date="2020" name="G3 (Bethesda)">
        <title>CeMbio - The Caenorhabditis elegans Microbiome Resource.</title>
        <authorList>
            <person name="Dirksen P."/>
            <person name="Assie A."/>
            <person name="Zimmermann J."/>
            <person name="Zhang F."/>
            <person name="Tietje A.M."/>
            <person name="Marsh S.A."/>
            <person name="Felix M.A."/>
            <person name="Shapira M."/>
            <person name="Kaleta C."/>
            <person name="Schulenburg H."/>
            <person name="Samuel B."/>
        </authorList>
    </citation>
    <scope>NUCLEOTIDE SEQUENCE [LARGE SCALE GENOMIC DNA]</scope>
    <source>
        <strain evidence="14 15">BIGb0172</strain>
    </source>
</reference>
<keyword evidence="15" id="KW-1185">Reference proteome</keyword>
<dbReference type="InterPro" id="IPR001264">
    <property type="entry name" value="Glyco_trans_51"/>
</dbReference>
<dbReference type="InterPro" id="IPR023346">
    <property type="entry name" value="Lysozyme-like_dom_sf"/>
</dbReference>
<dbReference type="GO" id="GO:0008360">
    <property type="term" value="P:regulation of cell shape"/>
    <property type="evidence" value="ECO:0007669"/>
    <property type="project" value="UniProtKB-KW"/>
</dbReference>
<dbReference type="InterPro" id="IPR011812">
    <property type="entry name" value="Pep_trsgly"/>
</dbReference>
<dbReference type="PANTHER" id="PTHR30400:SF0">
    <property type="entry name" value="BIOSYNTHETIC PEPTIDOGLYCAN TRANSGLYCOSYLASE"/>
    <property type="match status" value="1"/>
</dbReference>
<feature type="domain" description="Glycosyl transferase family 51" evidence="13">
    <location>
        <begin position="57"/>
        <end position="104"/>
    </location>
</feature>
<dbReference type="RefSeq" id="WP_182325528.1">
    <property type="nucleotide sequence ID" value="NZ_CP058554.1"/>
</dbReference>
<dbReference type="PANTHER" id="PTHR30400">
    <property type="entry name" value="MONOFUNCTIONAL BIOSYNTHETIC PEPTIDOGLYCAN TRANSGLYCOSYLASE"/>
    <property type="match status" value="1"/>
</dbReference>
<comment type="subcellular location">
    <subcellularLocation>
        <location evidence="11">Cell inner membrane</location>
        <topology evidence="11">Single-pass membrane protein</topology>
    </subcellularLocation>
</comment>
<evidence type="ECO:0000256" key="10">
    <source>
        <dbReference type="ARBA" id="ARBA00023316"/>
    </source>
</evidence>